<comment type="similarity">
    <text evidence="1">Belongs to the short-chain dehydrogenases/reductases (SDR) family.</text>
</comment>
<dbReference type="PROSITE" id="PS00061">
    <property type="entry name" value="ADH_SHORT"/>
    <property type="match status" value="1"/>
</dbReference>
<protein>
    <submittedName>
        <fullName evidence="2">Putative oxidoreductase</fullName>
    </submittedName>
</protein>
<dbReference type="KEGG" id="phm:PSMK_21890"/>
<dbReference type="Gene3D" id="3.40.50.720">
    <property type="entry name" value="NAD(P)-binding Rossmann-like Domain"/>
    <property type="match status" value="1"/>
</dbReference>
<dbReference type="STRING" id="1142394.PSMK_21890"/>
<dbReference type="PRINTS" id="PR00081">
    <property type="entry name" value="GDHRDH"/>
</dbReference>
<evidence type="ECO:0000313" key="3">
    <source>
        <dbReference type="Proteomes" id="UP000007881"/>
    </source>
</evidence>
<reference evidence="2 3" key="1">
    <citation type="submission" date="2012-02" db="EMBL/GenBank/DDBJ databases">
        <title>Complete genome sequence of Phycisphaera mikurensis NBRC 102666.</title>
        <authorList>
            <person name="Ankai A."/>
            <person name="Hosoyama A."/>
            <person name="Terui Y."/>
            <person name="Sekine M."/>
            <person name="Fukai R."/>
            <person name="Kato Y."/>
            <person name="Nakamura S."/>
            <person name="Yamada-Narita S."/>
            <person name="Kawakoshi A."/>
            <person name="Fukunaga Y."/>
            <person name="Yamazaki S."/>
            <person name="Fujita N."/>
        </authorList>
    </citation>
    <scope>NUCLEOTIDE SEQUENCE [LARGE SCALE GENOMIC DNA]</scope>
    <source>
        <strain evidence="3">NBRC 102666 / KCTC 22515 / FYK2301M01</strain>
    </source>
</reference>
<gene>
    <name evidence="2" type="ordered locus">PSMK_21890</name>
</gene>
<dbReference type="EMBL" id="AP012338">
    <property type="protein sequence ID" value="BAM04348.1"/>
    <property type="molecule type" value="Genomic_DNA"/>
</dbReference>
<keyword evidence="3" id="KW-1185">Reference proteome</keyword>
<dbReference type="OrthoDB" id="9804774at2"/>
<sequence>MDLGIDGRTALITGGGGGMGSATAALLAAEGVKLVLSGLSQDKLDAAAAGVREKHAGAEVCTLQLDLSEPSAADRLRSIPADILVHAAGVTGAKGDPLEMTEEDWAHAHQIDFMGAVRAARGLLPGMKERGWGRAVFVTSENAAQPYPDEVVYNVAKSGILSFAKSLSMTCARSGVLVNCVAPAFVKTGMTDGMMQKRAEQRGTSMDEAVESFLDEERPHLELKRRGRPEEVAAVIAFLVSEHASFVNGANFRVDGGSVQTVNL</sequence>
<proteinExistence type="inferred from homology"/>
<dbReference type="InterPro" id="IPR002347">
    <property type="entry name" value="SDR_fam"/>
</dbReference>
<dbReference type="eggNOG" id="COG1028">
    <property type="taxonomic scope" value="Bacteria"/>
</dbReference>
<dbReference type="PATRIC" id="fig|1142394.8.peg.2260"/>
<dbReference type="PANTHER" id="PTHR42879">
    <property type="entry name" value="3-OXOACYL-(ACYL-CARRIER-PROTEIN) REDUCTASE"/>
    <property type="match status" value="1"/>
</dbReference>
<dbReference type="SUPFAM" id="SSF51735">
    <property type="entry name" value="NAD(P)-binding Rossmann-fold domains"/>
    <property type="match status" value="1"/>
</dbReference>
<dbReference type="InterPro" id="IPR020904">
    <property type="entry name" value="Sc_DH/Rdtase_CS"/>
</dbReference>
<name>I0IGG0_PHYMF</name>
<dbReference type="HOGENOM" id="CLU_010194_1_2_0"/>
<dbReference type="AlphaFoldDB" id="I0IGG0"/>
<dbReference type="PANTHER" id="PTHR42879:SF6">
    <property type="entry name" value="NADPH-DEPENDENT REDUCTASE BACG"/>
    <property type="match status" value="1"/>
</dbReference>
<dbReference type="GO" id="GO:0032787">
    <property type="term" value="P:monocarboxylic acid metabolic process"/>
    <property type="evidence" value="ECO:0007669"/>
    <property type="project" value="UniProtKB-ARBA"/>
</dbReference>
<accession>I0IGG0</accession>
<dbReference type="InterPro" id="IPR050259">
    <property type="entry name" value="SDR"/>
</dbReference>
<organism evidence="2 3">
    <name type="scientific">Phycisphaera mikurensis (strain NBRC 102666 / KCTC 22515 / FYK2301M01)</name>
    <dbReference type="NCBI Taxonomy" id="1142394"/>
    <lineage>
        <taxon>Bacteria</taxon>
        <taxon>Pseudomonadati</taxon>
        <taxon>Planctomycetota</taxon>
        <taxon>Phycisphaerae</taxon>
        <taxon>Phycisphaerales</taxon>
        <taxon>Phycisphaeraceae</taxon>
        <taxon>Phycisphaera</taxon>
    </lineage>
</organism>
<evidence type="ECO:0000313" key="2">
    <source>
        <dbReference type="EMBL" id="BAM04348.1"/>
    </source>
</evidence>
<dbReference type="Pfam" id="PF13561">
    <property type="entry name" value="adh_short_C2"/>
    <property type="match status" value="1"/>
</dbReference>
<dbReference type="RefSeq" id="WP_014437566.1">
    <property type="nucleotide sequence ID" value="NC_017080.1"/>
</dbReference>
<dbReference type="FunFam" id="3.40.50.720:FF:000084">
    <property type="entry name" value="Short-chain dehydrogenase reductase"/>
    <property type="match status" value="1"/>
</dbReference>
<evidence type="ECO:0000256" key="1">
    <source>
        <dbReference type="ARBA" id="ARBA00006484"/>
    </source>
</evidence>
<dbReference type="Proteomes" id="UP000007881">
    <property type="component" value="Chromosome"/>
</dbReference>
<dbReference type="InterPro" id="IPR036291">
    <property type="entry name" value="NAD(P)-bd_dom_sf"/>
</dbReference>